<protein>
    <submittedName>
        <fullName evidence="2">Uncharacterized protein</fullName>
    </submittedName>
</protein>
<dbReference type="Proteomes" id="UP001604336">
    <property type="component" value="Unassembled WGS sequence"/>
</dbReference>
<proteinExistence type="predicted"/>
<accession>A0ABD1V6T9</accession>
<name>A0ABD1V6T9_9LAMI</name>
<gene>
    <name evidence="2" type="ORF">Adt_06407</name>
</gene>
<reference evidence="3" key="1">
    <citation type="submission" date="2024-07" db="EMBL/GenBank/DDBJ databases">
        <title>Two chromosome-level genome assemblies of Korean endemic species Abeliophyllum distichum and Forsythia ovata (Oleaceae).</title>
        <authorList>
            <person name="Jang H."/>
        </authorList>
    </citation>
    <scope>NUCLEOTIDE SEQUENCE [LARGE SCALE GENOMIC DNA]</scope>
</reference>
<evidence type="ECO:0000313" key="2">
    <source>
        <dbReference type="EMBL" id="KAL2533056.1"/>
    </source>
</evidence>
<feature type="region of interest" description="Disordered" evidence="1">
    <location>
        <begin position="131"/>
        <end position="156"/>
    </location>
</feature>
<organism evidence="2 3">
    <name type="scientific">Abeliophyllum distichum</name>
    <dbReference type="NCBI Taxonomy" id="126358"/>
    <lineage>
        <taxon>Eukaryota</taxon>
        <taxon>Viridiplantae</taxon>
        <taxon>Streptophyta</taxon>
        <taxon>Embryophyta</taxon>
        <taxon>Tracheophyta</taxon>
        <taxon>Spermatophyta</taxon>
        <taxon>Magnoliopsida</taxon>
        <taxon>eudicotyledons</taxon>
        <taxon>Gunneridae</taxon>
        <taxon>Pentapetalae</taxon>
        <taxon>asterids</taxon>
        <taxon>lamiids</taxon>
        <taxon>Lamiales</taxon>
        <taxon>Oleaceae</taxon>
        <taxon>Forsythieae</taxon>
        <taxon>Abeliophyllum</taxon>
    </lineage>
</organism>
<evidence type="ECO:0000313" key="3">
    <source>
        <dbReference type="Proteomes" id="UP001604336"/>
    </source>
</evidence>
<comment type="caution">
    <text evidence="2">The sequence shown here is derived from an EMBL/GenBank/DDBJ whole genome shotgun (WGS) entry which is preliminary data.</text>
</comment>
<evidence type="ECO:0000256" key="1">
    <source>
        <dbReference type="SAM" id="MobiDB-lite"/>
    </source>
</evidence>
<dbReference type="EMBL" id="JBFOLK010000002">
    <property type="protein sequence ID" value="KAL2533056.1"/>
    <property type="molecule type" value="Genomic_DNA"/>
</dbReference>
<keyword evidence="3" id="KW-1185">Reference proteome</keyword>
<sequence length="189" mass="21465">MKNKDVKKKINIPVEEVEKLQIVSMKPTVSERRQLYSEGFFHDVEGLRVEDSDDDFASHVVRRSPRIMMKHTALGCKSSSSRLNRTITEEGPLVIQLNDDSKTVSHRGAKVLQLPGEPDVNVFDNIHIKSGPPVNRKPSDVHKKQSTENNSIPSAMKPCCLDKESIRQRLSDIFVKHEKVVADHFILKM</sequence>
<feature type="compositionally biased region" description="Basic and acidic residues" evidence="1">
    <location>
        <begin position="137"/>
        <end position="146"/>
    </location>
</feature>
<dbReference type="AlphaFoldDB" id="A0ABD1V6T9"/>